<proteinExistence type="predicted"/>
<dbReference type="InterPro" id="IPR056924">
    <property type="entry name" value="SH3_Tf2-1"/>
</dbReference>
<evidence type="ECO:0000313" key="2">
    <source>
        <dbReference type="EMBL" id="ETL24193.1"/>
    </source>
</evidence>
<accession>W2HSS9</accession>
<protein>
    <recommendedName>
        <fullName evidence="1">Tf2-1-like SH3-like domain-containing protein</fullName>
    </recommendedName>
</protein>
<sequence length="224" mass="25825">MVERQLPKAQGRHEKRLDAQKAVTFDEGDPVQVYQYFRARRGERRNKKLAFAWHGPYRIVGTVGENAYRIAILSHPNKVATVNVNHLKTFNERWSRPFPSNVPDGIEVRPEEDDEGSLLEEDLPSTSYVERLSIGGEETAITGVDYPLVDILARRRKDREIQYLVLLATYETLWRPKNTLLPTYGPMIQVLEDARRKEEGLPELRRNARLAEANAAVDEEELLF</sequence>
<dbReference type="VEuPathDB" id="FungiDB:PPTG_24858"/>
<name>W2HSS9_PHYNI</name>
<gene>
    <name evidence="2" type="ORF">L916_21793</name>
</gene>
<dbReference type="AlphaFoldDB" id="W2HSS9"/>
<dbReference type="EMBL" id="KI677012">
    <property type="protein sequence ID" value="ETL24193.1"/>
    <property type="molecule type" value="Genomic_DNA"/>
</dbReference>
<organism evidence="2">
    <name type="scientific">Phytophthora nicotianae</name>
    <name type="common">Potato buckeye rot agent</name>
    <name type="synonym">Phytophthora parasitica</name>
    <dbReference type="NCBI Taxonomy" id="4792"/>
    <lineage>
        <taxon>Eukaryota</taxon>
        <taxon>Sar</taxon>
        <taxon>Stramenopiles</taxon>
        <taxon>Oomycota</taxon>
        <taxon>Peronosporomycetes</taxon>
        <taxon>Peronosporales</taxon>
        <taxon>Peronosporaceae</taxon>
        <taxon>Phytophthora</taxon>
    </lineage>
</organism>
<evidence type="ECO:0000259" key="1">
    <source>
        <dbReference type="Pfam" id="PF24626"/>
    </source>
</evidence>
<reference evidence="2" key="1">
    <citation type="submission" date="2013-11" db="EMBL/GenBank/DDBJ databases">
        <title>The Genome Sequence of Phytophthora parasitica CJ05E6.</title>
        <authorList>
            <consortium name="The Broad Institute Genomics Platform"/>
            <person name="Russ C."/>
            <person name="Tyler B."/>
            <person name="Panabieres F."/>
            <person name="Shan W."/>
            <person name="Tripathy S."/>
            <person name="Grunwald N."/>
            <person name="Machado M."/>
            <person name="Johnson C.S."/>
            <person name="Arredondo F."/>
            <person name="Hong C."/>
            <person name="Coffey M."/>
            <person name="Young S.K."/>
            <person name="Zeng Q."/>
            <person name="Gargeya S."/>
            <person name="Fitzgerald M."/>
            <person name="Abouelleil A."/>
            <person name="Alvarado L."/>
            <person name="Chapman S.B."/>
            <person name="Gainer-Dewar J."/>
            <person name="Goldberg J."/>
            <person name="Griggs A."/>
            <person name="Gujja S."/>
            <person name="Hansen M."/>
            <person name="Howarth C."/>
            <person name="Imamovic A."/>
            <person name="Ireland A."/>
            <person name="Larimer J."/>
            <person name="McCowan C."/>
            <person name="Murphy C."/>
            <person name="Pearson M."/>
            <person name="Poon T.W."/>
            <person name="Priest M."/>
            <person name="Roberts A."/>
            <person name="Saif S."/>
            <person name="Shea T."/>
            <person name="Sykes S."/>
            <person name="Wortman J."/>
            <person name="Nusbaum C."/>
            <person name="Birren B."/>
        </authorList>
    </citation>
    <scope>NUCLEOTIDE SEQUENCE [LARGE SCALE GENOMIC DNA]</scope>
    <source>
        <strain evidence="2">CJ05E6</strain>
    </source>
</reference>
<feature type="domain" description="Tf2-1-like SH3-like" evidence="1">
    <location>
        <begin position="38"/>
        <end position="90"/>
    </location>
</feature>
<dbReference type="Proteomes" id="UP000053864">
    <property type="component" value="Unassembled WGS sequence"/>
</dbReference>
<dbReference type="Pfam" id="PF24626">
    <property type="entry name" value="SH3_Tf2-1"/>
    <property type="match status" value="1"/>
</dbReference>